<accession>A0ABR5IVR0</accession>
<proteinExistence type="predicted"/>
<dbReference type="InterPro" id="IPR002347">
    <property type="entry name" value="SDR_fam"/>
</dbReference>
<dbReference type="SUPFAM" id="SSF51735">
    <property type="entry name" value="NAD(P)-binding Rossmann-fold domains"/>
    <property type="match status" value="1"/>
</dbReference>
<dbReference type="Gene3D" id="3.40.50.720">
    <property type="entry name" value="NAD(P)-binding Rossmann-like Domain"/>
    <property type="match status" value="1"/>
</dbReference>
<organism evidence="1 2">
    <name type="scientific">Streptomyces varsoviensis</name>
    <dbReference type="NCBI Taxonomy" id="67373"/>
    <lineage>
        <taxon>Bacteria</taxon>
        <taxon>Bacillati</taxon>
        <taxon>Actinomycetota</taxon>
        <taxon>Actinomycetes</taxon>
        <taxon>Kitasatosporales</taxon>
        <taxon>Streptomycetaceae</taxon>
        <taxon>Streptomyces</taxon>
    </lineage>
</organism>
<dbReference type="InterPro" id="IPR036291">
    <property type="entry name" value="NAD(P)-bd_dom_sf"/>
</dbReference>
<dbReference type="EMBL" id="LGUT01003573">
    <property type="protein sequence ID" value="KOG85219.1"/>
    <property type="molecule type" value="Genomic_DNA"/>
</dbReference>
<keyword evidence="2" id="KW-1185">Reference proteome</keyword>
<protein>
    <submittedName>
        <fullName evidence="1">Short-chain dehydrogenase</fullName>
    </submittedName>
</protein>
<dbReference type="PANTHER" id="PTHR43431:SF7">
    <property type="entry name" value="OXIDOREDUCTASE, SHORT CHAIN DEHYDROGENASE_REDUCTASE FAMILY (AFU_ORTHOLOGUE AFUA_5G14000)"/>
    <property type="match status" value="1"/>
</dbReference>
<sequence length="242" mass="25648">MSTIAIVGAGPQLGLAIGRRFAAEGFSVAFIARREAALRELVDVITAGGGEAAAFPADVTDRPALAAALRDAERHFGTIDVLEYSPAPSAVDMTSRPVVEASEVTVESVIPELEMYVYGGITAVQQVLPGMLERGSGTIIATTGAGSGPMIIPQVANAQIATAGLRNWLLNLNASVAQRGVYVAHVALAAAIGQGRPNSEPDVIADAYWQLHQQRTEPELFYQDMPEEQDFRLSDKFLTDAE</sequence>
<dbReference type="PANTHER" id="PTHR43431">
    <property type="entry name" value="OXIDOREDUCTASE, SHORT CHAIN DEHYDROGENASE/REDUCTASE FAMILY (AFU_ORTHOLOGUE AFUA_5G14000)"/>
    <property type="match status" value="1"/>
</dbReference>
<dbReference type="Pfam" id="PF00106">
    <property type="entry name" value="adh_short"/>
    <property type="match status" value="1"/>
</dbReference>
<dbReference type="Proteomes" id="UP000037020">
    <property type="component" value="Unassembled WGS sequence"/>
</dbReference>
<reference evidence="1 2" key="1">
    <citation type="submission" date="2015-07" db="EMBL/GenBank/DDBJ databases">
        <authorList>
            <person name="Ju K.-S."/>
            <person name="Doroghazi J.R."/>
            <person name="Metcalf W.W."/>
        </authorList>
    </citation>
    <scope>NUCLEOTIDE SEQUENCE [LARGE SCALE GENOMIC DNA]</scope>
    <source>
        <strain evidence="1 2">NRRL B-3589</strain>
    </source>
</reference>
<name>A0ABR5IVR0_9ACTN</name>
<gene>
    <name evidence="1" type="ORF">ADK38_37915</name>
</gene>
<evidence type="ECO:0000313" key="1">
    <source>
        <dbReference type="EMBL" id="KOG85219.1"/>
    </source>
</evidence>
<evidence type="ECO:0000313" key="2">
    <source>
        <dbReference type="Proteomes" id="UP000037020"/>
    </source>
</evidence>
<comment type="caution">
    <text evidence="1">The sequence shown here is derived from an EMBL/GenBank/DDBJ whole genome shotgun (WGS) entry which is preliminary data.</text>
</comment>
<dbReference type="RefSeq" id="WP_030885199.1">
    <property type="nucleotide sequence ID" value="NZ_JBIRHZ010000014.1"/>
</dbReference>